<dbReference type="GO" id="GO:0016887">
    <property type="term" value="F:ATP hydrolysis activity"/>
    <property type="evidence" value="ECO:0007669"/>
    <property type="project" value="InterPro"/>
</dbReference>
<feature type="binding site" evidence="16">
    <location>
        <position position="380"/>
    </location>
    <ligand>
        <name>ATP</name>
        <dbReference type="ChEBI" id="CHEBI:30616"/>
    </ligand>
</feature>
<keyword evidence="4 16" id="KW-0633">Potassium transport</keyword>
<evidence type="ECO:0000256" key="13">
    <source>
        <dbReference type="ARBA" id="ARBA00022989"/>
    </source>
</evidence>
<feature type="binding site" evidence="16">
    <location>
        <begin position="362"/>
        <end position="369"/>
    </location>
    <ligand>
        <name>ATP</name>
        <dbReference type="ChEBI" id="CHEBI:30616"/>
    </ligand>
</feature>
<reference evidence="20" key="3">
    <citation type="submission" date="2016-06" db="EMBL/GenBank/DDBJ databases">
        <authorList>
            <person name="Toshchakov V.S."/>
        </authorList>
    </citation>
    <scope>NUCLEOTIDE SEQUENCE [LARGE SCALE GENOMIC DNA]</scope>
    <source>
        <strain>PM4 (JCM 30641</strain>
        <strain evidence="20">\VKM B-2940)</strain>
    </source>
</reference>
<dbReference type="PANTHER" id="PTHR43743">
    <property type="entry name" value="POTASSIUM-TRANSPORTING ATPASE ATP-BINDING SUBUNIT"/>
    <property type="match status" value="1"/>
</dbReference>
<feature type="active site" description="4-aspartylphosphate intermediate" evidence="16">
    <location>
        <position position="293"/>
    </location>
</feature>
<keyword evidence="6 16" id="KW-0812">Transmembrane</keyword>
<dbReference type="InterPro" id="IPR044492">
    <property type="entry name" value="P_typ_ATPase_HD_dom"/>
</dbReference>
<comment type="catalytic activity">
    <reaction evidence="16">
        <text>K(+)(out) + ATP + H2O = K(+)(in) + ADP + phosphate + H(+)</text>
        <dbReference type="Rhea" id="RHEA:16777"/>
        <dbReference type="ChEBI" id="CHEBI:15377"/>
        <dbReference type="ChEBI" id="CHEBI:15378"/>
        <dbReference type="ChEBI" id="CHEBI:29103"/>
        <dbReference type="ChEBI" id="CHEBI:30616"/>
        <dbReference type="ChEBI" id="CHEBI:43474"/>
        <dbReference type="ChEBI" id="CHEBI:456216"/>
        <dbReference type="EC" id="7.2.2.6"/>
    </reaction>
</comment>
<feature type="transmembrane region" description="Helical" evidence="16">
    <location>
        <begin position="53"/>
        <end position="74"/>
    </location>
</feature>
<protein>
    <recommendedName>
        <fullName evidence="16">Potassium-transporting ATPase ATP-binding subunit</fullName>
        <ecNumber evidence="16">7.2.2.6</ecNumber>
    </recommendedName>
    <alternativeName>
        <fullName evidence="16">ATP phosphohydrolase [potassium-transporting] B chain</fullName>
    </alternativeName>
    <alternativeName>
        <fullName evidence="16">Potassium-binding and translocating subunit B</fullName>
    </alternativeName>
    <alternativeName>
        <fullName evidence="16">Potassium-translocating ATPase B chain</fullName>
    </alternativeName>
</protein>
<keyword evidence="5 16" id="KW-0597">Phosphoprotein</keyword>
<feature type="transmembrane region" description="Helical" evidence="16">
    <location>
        <begin position="594"/>
        <end position="616"/>
    </location>
</feature>
<evidence type="ECO:0000256" key="2">
    <source>
        <dbReference type="ARBA" id="ARBA00022448"/>
    </source>
</evidence>
<feature type="binding site" evidence="16">
    <location>
        <position position="499"/>
    </location>
    <ligand>
        <name>Mg(2+)</name>
        <dbReference type="ChEBI" id="CHEBI:18420"/>
    </ligand>
</feature>
<evidence type="ECO:0000256" key="4">
    <source>
        <dbReference type="ARBA" id="ARBA00022538"/>
    </source>
</evidence>
<dbReference type="GO" id="GO:0008556">
    <property type="term" value="F:P-type potassium transmembrane transporter activity"/>
    <property type="evidence" value="ECO:0007669"/>
    <property type="project" value="UniProtKB-UniRule"/>
</dbReference>
<dbReference type="InterPro" id="IPR023214">
    <property type="entry name" value="HAD_sf"/>
</dbReference>
<dbReference type="Gene3D" id="3.40.1110.10">
    <property type="entry name" value="Calcium-transporting ATPase, cytoplasmic domain N"/>
    <property type="match status" value="1"/>
</dbReference>
<dbReference type="SFLD" id="SFLDG00002">
    <property type="entry name" value="C1.7:_P-type_atpase_like"/>
    <property type="match status" value="1"/>
</dbReference>
<dbReference type="Gene3D" id="3.40.50.1000">
    <property type="entry name" value="HAD superfamily/HAD-like"/>
    <property type="match status" value="1"/>
</dbReference>
<feature type="transmembrane region" description="Helical" evidence="16">
    <location>
        <begin position="20"/>
        <end position="41"/>
    </location>
</feature>
<feature type="transmembrane region" description="Helical" evidence="16">
    <location>
        <begin position="568"/>
        <end position="588"/>
    </location>
</feature>
<dbReference type="NCBIfam" id="TIGR01494">
    <property type="entry name" value="ATPase_P-type"/>
    <property type="match status" value="2"/>
</dbReference>
<keyword evidence="2 16" id="KW-0813">Transport</keyword>
<comment type="similarity">
    <text evidence="16">Belongs to the cation transport ATPase (P-type) (TC 3.A.3) family. Type IA subfamily.</text>
</comment>
<keyword evidence="7 16" id="KW-0479">Metal-binding</keyword>
<dbReference type="EMBL" id="LT671858">
    <property type="protein sequence ID" value="SIM54519.1"/>
    <property type="molecule type" value="Genomic_DNA"/>
</dbReference>
<keyword evidence="8 16" id="KW-0547">Nucleotide-binding</keyword>
<keyword evidence="14 16" id="KW-0406">Ion transport</keyword>
<evidence type="ECO:0000256" key="7">
    <source>
        <dbReference type="ARBA" id="ARBA00022723"/>
    </source>
</evidence>
<dbReference type="OrthoDB" id="8588at2157"/>
<dbReference type="InterPro" id="IPR059000">
    <property type="entry name" value="ATPase_P-type_domA"/>
</dbReference>
<dbReference type="Proteomes" id="UP000195607">
    <property type="component" value="Chromosome I"/>
</dbReference>
<keyword evidence="11 16" id="KW-0630">Potassium</keyword>
<gene>
    <name evidence="16" type="primary">kdpB</name>
    <name evidence="19" type="ORF">CPM_0766</name>
    <name evidence="18" type="ORF">CSP5_0770</name>
</gene>
<evidence type="ECO:0000259" key="17">
    <source>
        <dbReference type="Pfam" id="PF00122"/>
    </source>
</evidence>
<dbReference type="GeneID" id="41588045"/>
<dbReference type="InterPro" id="IPR006391">
    <property type="entry name" value="P-type_ATPase_bsu_IA"/>
</dbReference>
<feature type="binding site" evidence="16">
    <location>
        <position position="330"/>
    </location>
    <ligand>
        <name>ATP</name>
        <dbReference type="ChEBI" id="CHEBI:30616"/>
    </ligand>
</feature>
<sequence length="663" mass="72940">MNSYAEAVINALKEFDPRKLYKNPVMFITEIALLFSLYLIVFHQAYHLEMSGLYVPFYISVVVLLFLTIFFSTLGEALAEGKSRNITATLKKMKKETTGRIIDGTTEKIVDSSELRKGMIVEVRKNEMVPTDGEIAEGRGYFNESAITGESKAVFKVNGDSVTGSTTFLDDSIKIRITADPGETFLDKMIEMVEGSVRKKTPNEIALSILLAGLTLVFIVVTSSIFPLGDFLSDHVNLIILVVLLITLIPTTIGALLPALGVAAINKVSQFNIIAKSGRAVENAGDIDTIILDKTGTITMGERDASKIYPNKGISEEEMAKICYQSSYLDETREGISLVKYVSERYGELEKYRINNAEFVPFSSETKFSGISYEGHKLYKGSPHAIWDILGQKDNFIDAICAEISSRGGTAMVLVLDSQVIGAIEFNDIIKPWINERIKTMKTMNIKTVMCTGDNELTAEYISREAGLDEFVANSKPQDKYMKVEAEKNQQRMVAMVGDGTNDAPALALADVGLAMNNGTQAAKDAANMIDLDNDPTKLMDVIFLGKQILITRGSLTTFSIANDISKYFVIIPAIFYAFPVLSFINILGFTDPLLAITSALIFNTIIIPLLIPLAIRGVRFKPSTVDELLKRNITIYGFGGVVLPFIAIGLIYHLLLGVGILW</sequence>
<dbReference type="AlphaFoldDB" id="A0A1N5U3C3"/>
<feature type="transmembrane region" description="Helical" evidence="16">
    <location>
        <begin position="636"/>
        <end position="662"/>
    </location>
</feature>
<evidence type="ECO:0000256" key="12">
    <source>
        <dbReference type="ARBA" id="ARBA00022967"/>
    </source>
</evidence>
<feature type="binding site" evidence="16">
    <location>
        <position position="503"/>
    </location>
    <ligand>
        <name>Mg(2+)</name>
        <dbReference type="ChEBI" id="CHEBI:18420"/>
    </ligand>
</feature>
<dbReference type="GO" id="GO:0005524">
    <property type="term" value="F:ATP binding"/>
    <property type="evidence" value="ECO:0007669"/>
    <property type="project" value="UniProtKB-UniRule"/>
</dbReference>
<evidence type="ECO:0000313" key="18">
    <source>
        <dbReference type="EMBL" id="SIM54519.1"/>
    </source>
</evidence>
<keyword evidence="13 16" id="KW-1133">Transmembrane helix</keyword>
<dbReference type="SUPFAM" id="SSF81665">
    <property type="entry name" value="Calcium ATPase, transmembrane domain M"/>
    <property type="match status" value="1"/>
</dbReference>
<evidence type="ECO:0000256" key="3">
    <source>
        <dbReference type="ARBA" id="ARBA00022475"/>
    </source>
</evidence>
<dbReference type="InterPro" id="IPR018303">
    <property type="entry name" value="ATPase_P-typ_P_site"/>
</dbReference>
<dbReference type="PROSITE" id="PS00154">
    <property type="entry name" value="ATPASE_E1_E2"/>
    <property type="match status" value="1"/>
</dbReference>
<dbReference type="SUPFAM" id="SSF81653">
    <property type="entry name" value="Calcium ATPase, transduction domain A"/>
    <property type="match status" value="1"/>
</dbReference>
<organism evidence="18 21">
    <name type="scientific">Cuniculiplasma divulgatum</name>
    <dbReference type="NCBI Taxonomy" id="1673428"/>
    <lineage>
        <taxon>Archaea</taxon>
        <taxon>Methanobacteriati</taxon>
        <taxon>Thermoplasmatota</taxon>
        <taxon>Thermoplasmata</taxon>
        <taxon>Thermoplasmatales</taxon>
        <taxon>Cuniculiplasmataceae</taxon>
        <taxon>Cuniculiplasma</taxon>
    </lineage>
</organism>
<evidence type="ECO:0000256" key="16">
    <source>
        <dbReference type="HAMAP-Rule" id="MF_00285"/>
    </source>
</evidence>
<feature type="binding site" evidence="16">
    <location>
        <position position="334"/>
    </location>
    <ligand>
        <name>ATP</name>
        <dbReference type="ChEBI" id="CHEBI:30616"/>
    </ligand>
</feature>
<evidence type="ECO:0000256" key="9">
    <source>
        <dbReference type="ARBA" id="ARBA00022840"/>
    </source>
</evidence>
<dbReference type="EC" id="7.2.2.6" evidence="16"/>
<dbReference type="SUPFAM" id="SSF56784">
    <property type="entry name" value="HAD-like"/>
    <property type="match status" value="1"/>
</dbReference>
<dbReference type="KEGG" id="cdiv:CPM_0766"/>
<dbReference type="SFLD" id="SFLDF00027">
    <property type="entry name" value="p-type_atpase"/>
    <property type="match status" value="1"/>
</dbReference>
<dbReference type="InterPro" id="IPR001757">
    <property type="entry name" value="P_typ_ATPase"/>
</dbReference>
<evidence type="ECO:0000313" key="19">
    <source>
        <dbReference type="EMBL" id="SJK84614.1"/>
    </source>
</evidence>
<dbReference type="PANTHER" id="PTHR43743:SF1">
    <property type="entry name" value="POTASSIUM-TRANSPORTING ATPASE ATP-BINDING SUBUNIT"/>
    <property type="match status" value="1"/>
</dbReference>
<keyword evidence="3 16" id="KW-1003">Cell membrane</keyword>
<dbReference type="GO" id="GO:0000287">
    <property type="term" value="F:magnesium ion binding"/>
    <property type="evidence" value="ECO:0007669"/>
    <property type="project" value="UniProtKB-UniRule"/>
</dbReference>
<evidence type="ECO:0000313" key="21">
    <source>
        <dbReference type="Proteomes" id="UP000195607"/>
    </source>
</evidence>
<keyword evidence="20" id="KW-1185">Reference proteome</keyword>
<keyword evidence="15 16" id="KW-0472">Membrane</keyword>
<keyword evidence="9 16" id="KW-0067">ATP-binding</keyword>
<evidence type="ECO:0000256" key="14">
    <source>
        <dbReference type="ARBA" id="ARBA00023065"/>
    </source>
</evidence>
<name>A0A1N5U3C3_9ARCH</name>
<accession>A0A1N5U3C3</accession>
<dbReference type="Proteomes" id="UP000187822">
    <property type="component" value="Chromosome I"/>
</dbReference>
<dbReference type="InterPro" id="IPR023299">
    <property type="entry name" value="ATPase_P-typ_cyto_dom_N"/>
</dbReference>
<dbReference type="GO" id="GO:0005886">
    <property type="term" value="C:plasma membrane"/>
    <property type="evidence" value="ECO:0007669"/>
    <property type="project" value="UniProtKB-SubCell"/>
</dbReference>
<dbReference type="HAMAP" id="MF_00285">
    <property type="entry name" value="KdpB"/>
    <property type="match status" value="1"/>
</dbReference>
<feature type="transmembrane region" description="Helical" evidence="16">
    <location>
        <begin position="205"/>
        <end position="226"/>
    </location>
</feature>
<evidence type="ECO:0000313" key="20">
    <source>
        <dbReference type="Proteomes" id="UP000187822"/>
    </source>
</evidence>
<evidence type="ECO:0000256" key="5">
    <source>
        <dbReference type="ARBA" id="ARBA00022553"/>
    </source>
</evidence>
<keyword evidence="12 16" id="KW-1278">Translocase</keyword>
<evidence type="ECO:0000256" key="11">
    <source>
        <dbReference type="ARBA" id="ARBA00022958"/>
    </source>
</evidence>
<dbReference type="SFLD" id="SFLDS00003">
    <property type="entry name" value="Haloacid_Dehalogenase"/>
    <property type="match status" value="1"/>
</dbReference>
<reference evidence="19" key="2">
    <citation type="submission" date="2016-06" db="EMBL/GenBank/DDBJ databases">
        <authorList>
            <person name="Olsen C.W."/>
            <person name="Carey S."/>
            <person name="Hinshaw L."/>
            <person name="Karasin A.I."/>
        </authorList>
    </citation>
    <scope>NUCLEOTIDE SEQUENCE [LARGE SCALE GENOMIC DNA]</scope>
    <source>
        <strain evidence="19">PM4</strain>
    </source>
</reference>
<evidence type="ECO:0000256" key="8">
    <source>
        <dbReference type="ARBA" id="ARBA00022741"/>
    </source>
</evidence>
<dbReference type="PRINTS" id="PR00119">
    <property type="entry name" value="CATATPASE"/>
</dbReference>
<dbReference type="EMBL" id="LT719092">
    <property type="protein sequence ID" value="SJK84614.1"/>
    <property type="molecule type" value="Genomic_DNA"/>
</dbReference>
<dbReference type="InterPro" id="IPR023298">
    <property type="entry name" value="ATPase_P-typ_TM_dom_sf"/>
</dbReference>
<dbReference type="Pfam" id="PF00702">
    <property type="entry name" value="Hydrolase"/>
    <property type="match status" value="1"/>
</dbReference>
<dbReference type="STRING" id="1673428.CPM_0766"/>
<feature type="transmembrane region" description="Helical" evidence="16">
    <location>
        <begin position="238"/>
        <end position="265"/>
    </location>
</feature>
<evidence type="ECO:0000256" key="10">
    <source>
        <dbReference type="ARBA" id="ARBA00022842"/>
    </source>
</evidence>
<dbReference type="Pfam" id="PF00122">
    <property type="entry name" value="E1-E2_ATPase"/>
    <property type="match status" value="1"/>
</dbReference>
<dbReference type="RefSeq" id="WP_021788813.1">
    <property type="nucleotide sequence ID" value="NZ_LT671858.1"/>
</dbReference>
<dbReference type="Gene3D" id="2.70.150.10">
    <property type="entry name" value="Calcium-transporting ATPase, cytoplasmic transduction domain A"/>
    <property type="match status" value="1"/>
</dbReference>
<keyword evidence="10 16" id="KW-0460">Magnesium</keyword>
<proteinExistence type="inferred from homology"/>
<evidence type="ECO:0000256" key="15">
    <source>
        <dbReference type="ARBA" id="ARBA00023136"/>
    </source>
</evidence>
<dbReference type="PROSITE" id="PS01229">
    <property type="entry name" value="COF_2"/>
    <property type="match status" value="1"/>
</dbReference>
<dbReference type="InterPro" id="IPR008250">
    <property type="entry name" value="ATPase_P-typ_transduc_dom_A_sf"/>
</dbReference>
<evidence type="ECO:0000256" key="6">
    <source>
        <dbReference type="ARBA" id="ARBA00022692"/>
    </source>
</evidence>
<dbReference type="InterPro" id="IPR036412">
    <property type="entry name" value="HAD-like_sf"/>
</dbReference>
<comment type="subcellular location">
    <subcellularLocation>
        <location evidence="16">Cell membrane</location>
        <topology evidence="16">Multi-pass membrane protein</topology>
    </subcellularLocation>
    <subcellularLocation>
        <location evidence="1">Membrane</location>
    </subcellularLocation>
</comment>
<dbReference type="NCBIfam" id="TIGR01497">
    <property type="entry name" value="kdpB"/>
    <property type="match status" value="1"/>
</dbReference>
<comment type="subunit">
    <text evidence="16">The system is composed of three essential subunits: KdpA, KdpB and KdpC.</text>
</comment>
<evidence type="ECO:0000256" key="1">
    <source>
        <dbReference type="ARBA" id="ARBA00004370"/>
    </source>
</evidence>
<reference evidence="18 21" key="1">
    <citation type="submission" date="2016-04" db="EMBL/GenBank/DDBJ databases">
        <authorList>
            <person name="Evans L.H."/>
            <person name="Alamgir A."/>
            <person name="Owens N."/>
            <person name="Weber N.D."/>
            <person name="Virtaneva K."/>
            <person name="Barbian K."/>
            <person name="Babar A."/>
            <person name="Rosenke K."/>
        </authorList>
    </citation>
    <scope>NUCLEOTIDE SEQUENCE [LARGE SCALE GENOMIC DNA]</scope>
    <source>
        <strain evidence="18">S5</strain>
        <strain evidence="21">S5(T) (JCM 30642 \VKM B-2941)</strain>
    </source>
</reference>
<feature type="domain" description="P-type ATPase A" evidence="17">
    <location>
        <begin position="93"/>
        <end position="194"/>
    </location>
</feature>
<comment type="function">
    <text evidence="16">Part of the high-affinity ATP-driven potassium transport (or Kdp) system, which catalyzes the hydrolysis of ATP coupled with the electrogenic transport of potassium into the cytoplasm. This subunit is responsible for energy coupling to the transport system and for the release of the potassium ions to the cytoplasm.</text>
</comment>